<organism evidence="1">
    <name type="scientific">marine sediment metagenome</name>
    <dbReference type="NCBI Taxonomy" id="412755"/>
    <lineage>
        <taxon>unclassified sequences</taxon>
        <taxon>metagenomes</taxon>
        <taxon>ecological metagenomes</taxon>
    </lineage>
</organism>
<gene>
    <name evidence="1" type="ORF">LCGC14_3026700</name>
</gene>
<accession>A0A0F8WTH4</accession>
<reference evidence="1" key="1">
    <citation type="journal article" date="2015" name="Nature">
        <title>Complex archaea that bridge the gap between prokaryotes and eukaryotes.</title>
        <authorList>
            <person name="Spang A."/>
            <person name="Saw J.H."/>
            <person name="Jorgensen S.L."/>
            <person name="Zaremba-Niedzwiedzka K."/>
            <person name="Martijn J."/>
            <person name="Lind A.E."/>
            <person name="van Eijk R."/>
            <person name="Schleper C."/>
            <person name="Guy L."/>
            <person name="Ettema T.J."/>
        </authorList>
    </citation>
    <scope>NUCLEOTIDE SEQUENCE</scope>
</reference>
<dbReference type="AlphaFoldDB" id="A0A0F8WTH4"/>
<evidence type="ECO:0000313" key="1">
    <source>
        <dbReference type="EMBL" id="KKK60207.1"/>
    </source>
</evidence>
<feature type="non-terminal residue" evidence="1">
    <location>
        <position position="42"/>
    </location>
</feature>
<dbReference type="EMBL" id="LAZR01063087">
    <property type="protein sequence ID" value="KKK60207.1"/>
    <property type="molecule type" value="Genomic_DNA"/>
</dbReference>
<proteinExistence type="predicted"/>
<name>A0A0F8WTH4_9ZZZZ</name>
<sequence>MARIRTVKPDFWTSEDVAAVSRNARLLFIGLLNFADDVGNGP</sequence>
<protein>
    <submittedName>
        <fullName evidence="1">Uncharacterized protein</fullName>
    </submittedName>
</protein>
<comment type="caution">
    <text evidence="1">The sequence shown here is derived from an EMBL/GenBank/DDBJ whole genome shotgun (WGS) entry which is preliminary data.</text>
</comment>